<dbReference type="SUPFAM" id="SSF63737">
    <property type="entry name" value="Leukotriene A4 hydrolase N-terminal domain"/>
    <property type="match status" value="1"/>
</dbReference>
<evidence type="ECO:0000313" key="15">
    <source>
        <dbReference type="EMBL" id="RFM31882.1"/>
    </source>
</evidence>
<comment type="catalytic activity">
    <reaction evidence="1">
        <text>Release of an N-terminal amino acid, Xaa-|-Yaa- from a peptide, amide or arylamide. Xaa is preferably Ala, but may be most amino acids including Pro (slow action). When a terminal hydrophobic residue is followed by a prolyl residue, the two may be released as an intact Xaa-Pro dipeptide.</text>
        <dbReference type="EC" id="3.4.11.2"/>
    </reaction>
</comment>
<dbReference type="GO" id="GO:0016020">
    <property type="term" value="C:membrane"/>
    <property type="evidence" value="ECO:0007669"/>
    <property type="project" value="TreeGrafter"/>
</dbReference>
<evidence type="ECO:0000256" key="2">
    <source>
        <dbReference type="ARBA" id="ARBA00001947"/>
    </source>
</evidence>
<keyword evidence="12" id="KW-0732">Signal</keyword>
<dbReference type="Proteomes" id="UP000261174">
    <property type="component" value="Unassembled WGS sequence"/>
</dbReference>
<dbReference type="PANTHER" id="PTHR11533:SF174">
    <property type="entry name" value="PUROMYCIN-SENSITIVE AMINOPEPTIDASE-RELATED"/>
    <property type="match status" value="1"/>
</dbReference>
<dbReference type="GO" id="GO:0008270">
    <property type="term" value="F:zinc ion binding"/>
    <property type="evidence" value="ECO:0007669"/>
    <property type="project" value="InterPro"/>
</dbReference>
<dbReference type="Pfam" id="PF01433">
    <property type="entry name" value="Peptidase_M1"/>
    <property type="match status" value="1"/>
</dbReference>
<protein>
    <recommendedName>
        <fullName evidence="5">Aminopeptidase N</fullName>
        <ecNumber evidence="4">3.4.11.2</ecNumber>
    </recommendedName>
</protein>
<dbReference type="CDD" id="cd09603">
    <property type="entry name" value="M1_APN_like"/>
    <property type="match status" value="1"/>
</dbReference>
<dbReference type="GO" id="GO:0005737">
    <property type="term" value="C:cytoplasm"/>
    <property type="evidence" value="ECO:0007669"/>
    <property type="project" value="TreeGrafter"/>
</dbReference>
<dbReference type="InterPro" id="IPR027268">
    <property type="entry name" value="Peptidase_M4/M1_CTD_sf"/>
</dbReference>
<keyword evidence="6" id="KW-0031">Aminopeptidase</keyword>
<evidence type="ECO:0000256" key="4">
    <source>
        <dbReference type="ARBA" id="ARBA00012564"/>
    </source>
</evidence>
<dbReference type="InterPro" id="IPR045357">
    <property type="entry name" value="Aminopeptidase_N-like_N"/>
</dbReference>
<feature type="domain" description="Aminopeptidase N-like N-terminal" evidence="14">
    <location>
        <begin position="27"/>
        <end position="190"/>
    </location>
</feature>
<dbReference type="GO" id="GO:0070006">
    <property type="term" value="F:metalloaminopeptidase activity"/>
    <property type="evidence" value="ECO:0007669"/>
    <property type="project" value="TreeGrafter"/>
</dbReference>
<evidence type="ECO:0000256" key="3">
    <source>
        <dbReference type="ARBA" id="ARBA00010136"/>
    </source>
</evidence>
<dbReference type="Pfam" id="PF17900">
    <property type="entry name" value="Peptidase_M1_N"/>
    <property type="match status" value="1"/>
</dbReference>
<dbReference type="EC" id="3.4.11.2" evidence="4"/>
<evidence type="ECO:0000259" key="13">
    <source>
        <dbReference type="Pfam" id="PF01433"/>
    </source>
</evidence>
<sequence>MTMKKVFIITLCALWGTVVAAQQVDVLHYGIDLTINDATNQIAGKVTLNLQYLQQTGKLKIDLAGMKVSEVLSKGRQIGFEQDANALYLKVHARAGDKAAYTVVYAGTPKDGLIISKNKYGDRTFFTDHWPDRAHQWLPCIDHPSDKATVTFTINAPEHYTVVANGVKVSEERLPAGIKKTVYDEKVPLPIKVMAVAAADFTVTHSGDVGRIPVYSYVFREDASHQGYARATQILPYFIQQVGPFQFEKLANIQSKTIFGGMENAGAIFYAENSLDFERLESLLAHEIAHQWFGDAVTETDWRHLWLSEGFATYMTLLYMEHTYGTDTLKASLKEDREKVIGFAKKRKTPVVDTTVHSNYMQLLNANSYQRGGWVLHMLRRKIGDEQFWAGIRQYFKDYNGRNASTDDFRKEMEKASGQDLKGFFTQWLYTAAIPELQMNLSYNEATHTVKMEVIQQQSPLFEFPLEYTLDKTKPLQQVMIKERVTTIMIPAETKPAGIWLDPDTNLLADIAK</sequence>
<reference evidence="15 16" key="1">
    <citation type="submission" date="2018-08" db="EMBL/GenBank/DDBJ databases">
        <title>Chitinophaga sp. K20C18050901, a novel bacterium isolated from forest soil.</title>
        <authorList>
            <person name="Wang C."/>
        </authorList>
    </citation>
    <scope>NUCLEOTIDE SEQUENCE [LARGE SCALE GENOMIC DNA]</scope>
    <source>
        <strain evidence="15 16">K20C18050901</strain>
    </source>
</reference>
<dbReference type="SUPFAM" id="SSF55486">
    <property type="entry name" value="Metalloproteases ('zincins'), catalytic domain"/>
    <property type="match status" value="1"/>
</dbReference>
<name>A0A3E1NVA2_9BACT</name>
<feature type="chain" id="PRO_5017626697" description="Aminopeptidase N" evidence="12">
    <location>
        <begin position="21"/>
        <end position="513"/>
    </location>
</feature>
<dbReference type="EMBL" id="QTJV01000012">
    <property type="protein sequence ID" value="RFM31882.1"/>
    <property type="molecule type" value="Genomic_DNA"/>
</dbReference>
<dbReference type="InterPro" id="IPR001930">
    <property type="entry name" value="Peptidase_M1"/>
</dbReference>
<dbReference type="PRINTS" id="PR00756">
    <property type="entry name" value="ALADIPTASE"/>
</dbReference>
<evidence type="ECO:0000256" key="8">
    <source>
        <dbReference type="ARBA" id="ARBA00022723"/>
    </source>
</evidence>
<dbReference type="GO" id="GO:0043171">
    <property type="term" value="P:peptide catabolic process"/>
    <property type="evidence" value="ECO:0007669"/>
    <property type="project" value="TreeGrafter"/>
</dbReference>
<dbReference type="GO" id="GO:0042277">
    <property type="term" value="F:peptide binding"/>
    <property type="evidence" value="ECO:0007669"/>
    <property type="project" value="TreeGrafter"/>
</dbReference>
<feature type="domain" description="Peptidase M1 membrane alanine aminopeptidase" evidence="13">
    <location>
        <begin position="245"/>
        <end position="428"/>
    </location>
</feature>
<evidence type="ECO:0000256" key="6">
    <source>
        <dbReference type="ARBA" id="ARBA00022438"/>
    </source>
</evidence>
<proteinExistence type="inferred from homology"/>
<dbReference type="GO" id="GO:0005615">
    <property type="term" value="C:extracellular space"/>
    <property type="evidence" value="ECO:0007669"/>
    <property type="project" value="TreeGrafter"/>
</dbReference>
<evidence type="ECO:0000256" key="1">
    <source>
        <dbReference type="ARBA" id="ARBA00000098"/>
    </source>
</evidence>
<gene>
    <name evidence="15" type="ORF">DXN04_27380</name>
</gene>
<dbReference type="Gene3D" id="2.60.40.1730">
    <property type="entry name" value="tricorn interacting facor f3 domain"/>
    <property type="match status" value="1"/>
</dbReference>
<feature type="signal peptide" evidence="12">
    <location>
        <begin position="1"/>
        <end position="20"/>
    </location>
</feature>
<evidence type="ECO:0000313" key="16">
    <source>
        <dbReference type="Proteomes" id="UP000261174"/>
    </source>
</evidence>
<evidence type="ECO:0000256" key="10">
    <source>
        <dbReference type="ARBA" id="ARBA00022833"/>
    </source>
</evidence>
<evidence type="ECO:0000256" key="11">
    <source>
        <dbReference type="ARBA" id="ARBA00023049"/>
    </source>
</evidence>
<dbReference type="InterPro" id="IPR014782">
    <property type="entry name" value="Peptidase_M1_dom"/>
</dbReference>
<evidence type="ECO:0000256" key="7">
    <source>
        <dbReference type="ARBA" id="ARBA00022670"/>
    </source>
</evidence>
<organism evidence="15 16">
    <name type="scientific">Chitinophaga silvisoli</name>
    <dbReference type="NCBI Taxonomy" id="2291814"/>
    <lineage>
        <taxon>Bacteria</taxon>
        <taxon>Pseudomonadati</taxon>
        <taxon>Bacteroidota</taxon>
        <taxon>Chitinophagia</taxon>
        <taxon>Chitinophagales</taxon>
        <taxon>Chitinophagaceae</taxon>
        <taxon>Chitinophaga</taxon>
    </lineage>
</organism>
<dbReference type="GO" id="GO:0006508">
    <property type="term" value="P:proteolysis"/>
    <property type="evidence" value="ECO:0007669"/>
    <property type="project" value="UniProtKB-KW"/>
</dbReference>
<accession>A0A3E1NVA2</accession>
<dbReference type="Gene3D" id="1.10.390.10">
    <property type="entry name" value="Neutral Protease Domain 2"/>
    <property type="match status" value="1"/>
</dbReference>
<evidence type="ECO:0000259" key="14">
    <source>
        <dbReference type="Pfam" id="PF17900"/>
    </source>
</evidence>
<keyword evidence="8" id="KW-0479">Metal-binding</keyword>
<dbReference type="InterPro" id="IPR050344">
    <property type="entry name" value="Peptidase_M1_aminopeptidases"/>
</dbReference>
<evidence type="ECO:0000256" key="9">
    <source>
        <dbReference type="ARBA" id="ARBA00022801"/>
    </source>
</evidence>
<dbReference type="AlphaFoldDB" id="A0A3E1NVA2"/>
<dbReference type="GO" id="GO:0016285">
    <property type="term" value="F:alanyl aminopeptidase activity"/>
    <property type="evidence" value="ECO:0007669"/>
    <property type="project" value="UniProtKB-EC"/>
</dbReference>
<keyword evidence="9" id="KW-0378">Hydrolase</keyword>
<keyword evidence="16" id="KW-1185">Reference proteome</keyword>
<evidence type="ECO:0000256" key="12">
    <source>
        <dbReference type="SAM" id="SignalP"/>
    </source>
</evidence>
<comment type="similarity">
    <text evidence="3">Belongs to the peptidase M1 family.</text>
</comment>
<comment type="cofactor">
    <cofactor evidence="2">
        <name>Zn(2+)</name>
        <dbReference type="ChEBI" id="CHEBI:29105"/>
    </cofactor>
</comment>
<keyword evidence="7" id="KW-0645">Protease</keyword>
<comment type="caution">
    <text evidence="15">The sequence shown here is derived from an EMBL/GenBank/DDBJ whole genome shotgun (WGS) entry which is preliminary data.</text>
</comment>
<keyword evidence="10" id="KW-0862">Zinc</keyword>
<dbReference type="InterPro" id="IPR042097">
    <property type="entry name" value="Aminopeptidase_N-like_N_sf"/>
</dbReference>
<keyword evidence="11" id="KW-0482">Metalloprotease</keyword>
<evidence type="ECO:0000256" key="5">
    <source>
        <dbReference type="ARBA" id="ARBA00015611"/>
    </source>
</evidence>
<dbReference type="PANTHER" id="PTHR11533">
    <property type="entry name" value="PROTEASE M1 ZINC METALLOPROTEASE"/>
    <property type="match status" value="1"/>
</dbReference>